<evidence type="ECO:0000259" key="7">
    <source>
        <dbReference type="Pfam" id="PF00127"/>
    </source>
</evidence>
<dbReference type="InterPro" id="IPR050845">
    <property type="entry name" value="Cu-binding_ET"/>
</dbReference>
<evidence type="ECO:0000256" key="4">
    <source>
        <dbReference type="ARBA" id="ARBA00023008"/>
    </source>
</evidence>
<dbReference type="Pfam" id="PF00127">
    <property type="entry name" value="Copper-bind"/>
    <property type="match status" value="1"/>
</dbReference>
<organism evidence="8 9">
    <name type="scientific">Cereibacter johrii</name>
    <dbReference type="NCBI Taxonomy" id="445629"/>
    <lineage>
        <taxon>Bacteria</taxon>
        <taxon>Pseudomonadati</taxon>
        <taxon>Pseudomonadota</taxon>
        <taxon>Alphaproteobacteria</taxon>
        <taxon>Rhodobacterales</taxon>
        <taxon>Paracoccaceae</taxon>
        <taxon>Cereibacter</taxon>
    </lineage>
</organism>
<keyword evidence="6" id="KW-0732">Signal</keyword>
<proteinExistence type="predicted"/>
<evidence type="ECO:0000256" key="2">
    <source>
        <dbReference type="ARBA" id="ARBA00022723"/>
    </source>
</evidence>
<dbReference type="SUPFAM" id="SSF49503">
    <property type="entry name" value="Cupredoxins"/>
    <property type="match status" value="1"/>
</dbReference>
<dbReference type="Proteomes" id="UP000240800">
    <property type="component" value="Unassembled WGS sequence"/>
</dbReference>
<dbReference type="RefSeq" id="WP_069333106.1">
    <property type="nucleotide sequence ID" value="NZ_MABH01000198.1"/>
</dbReference>
<reference evidence="8 9" key="1">
    <citation type="submission" date="2018-04" db="EMBL/GenBank/DDBJ databases">
        <title>Genomic Encyclopedia of Type Strains, Phase III (KMG-III): the genomes of soil and plant-associated and newly described type strains.</title>
        <authorList>
            <person name="Whitman W."/>
        </authorList>
    </citation>
    <scope>NUCLEOTIDE SEQUENCE [LARGE SCALE GENOMIC DNA]</scope>
    <source>
        <strain evidence="8 9">JA192</strain>
    </source>
</reference>
<feature type="region of interest" description="Disordered" evidence="5">
    <location>
        <begin position="17"/>
        <end position="46"/>
    </location>
</feature>
<dbReference type="InterPro" id="IPR033138">
    <property type="entry name" value="Cu_oxidase_CS"/>
</dbReference>
<name>A0ABX5J726_9RHOB</name>
<dbReference type="InterPro" id="IPR008972">
    <property type="entry name" value="Cupredoxin"/>
</dbReference>
<dbReference type="EMBL" id="PZZW01000004">
    <property type="protein sequence ID" value="PTM78302.1"/>
    <property type="molecule type" value="Genomic_DNA"/>
</dbReference>
<dbReference type="PROSITE" id="PS00196">
    <property type="entry name" value="COPPER_BLUE"/>
    <property type="match status" value="1"/>
</dbReference>
<dbReference type="InterPro" id="IPR000923">
    <property type="entry name" value="BlueCu_1"/>
</dbReference>
<dbReference type="PANTHER" id="PTHR38439:SF3">
    <property type="entry name" value="COPPER-RESISTANT CUPROPROTEIN COPI"/>
    <property type="match status" value="1"/>
</dbReference>
<evidence type="ECO:0000256" key="3">
    <source>
        <dbReference type="ARBA" id="ARBA00022982"/>
    </source>
</evidence>
<dbReference type="PROSITE" id="PS00079">
    <property type="entry name" value="MULTICOPPER_OXIDASE1"/>
    <property type="match status" value="1"/>
</dbReference>
<feature type="chain" id="PRO_5047112496" evidence="6">
    <location>
        <begin position="20"/>
        <end position="176"/>
    </location>
</feature>
<keyword evidence="9" id="KW-1185">Reference proteome</keyword>
<keyword evidence="2" id="KW-0479">Metal-binding</keyword>
<dbReference type="Gene3D" id="2.60.40.420">
    <property type="entry name" value="Cupredoxins - blue copper proteins"/>
    <property type="match status" value="1"/>
</dbReference>
<evidence type="ECO:0000256" key="1">
    <source>
        <dbReference type="ARBA" id="ARBA00022448"/>
    </source>
</evidence>
<keyword evidence="4" id="KW-0186">Copper</keyword>
<dbReference type="InterPro" id="IPR028871">
    <property type="entry name" value="BlueCu_1_BS"/>
</dbReference>
<protein>
    <submittedName>
        <fullName evidence="8">Cupredoxin-like copper-binding protein</fullName>
    </submittedName>
</protein>
<comment type="caution">
    <text evidence="8">The sequence shown here is derived from an EMBL/GenBank/DDBJ whole genome shotgun (WGS) entry which is preliminary data.</text>
</comment>
<evidence type="ECO:0000256" key="6">
    <source>
        <dbReference type="SAM" id="SignalP"/>
    </source>
</evidence>
<evidence type="ECO:0000313" key="8">
    <source>
        <dbReference type="EMBL" id="PTM78302.1"/>
    </source>
</evidence>
<feature type="domain" description="Blue (type 1) copper" evidence="7">
    <location>
        <begin position="71"/>
        <end position="175"/>
    </location>
</feature>
<keyword evidence="3" id="KW-0249">Electron transport</keyword>
<gene>
    <name evidence="8" type="ORF">C8J29_104260</name>
</gene>
<dbReference type="PANTHER" id="PTHR38439">
    <property type="entry name" value="AURACYANIN-B"/>
    <property type="match status" value="1"/>
</dbReference>
<dbReference type="CDD" id="cd04211">
    <property type="entry name" value="Cupredoxin_like_2"/>
    <property type="match status" value="1"/>
</dbReference>
<accession>A0ABX5J726</accession>
<feature type="compositionally biased region" description="Low complexity" evidence="5">
    <location>
        <begin position="17"/>
        <end position="31"/>
    </location>
</feature>
<sequence>MKLLTMTLLAALGAGTAQADGSHGHAHGATGSPEGGLPAMGHMDHAGEAMPLGAPASAAAEARTVTVTMRETDDGRMIFEPGSLSFARGETVRLVIRNEGEQEHEFVMDTPDGIEEHKAMMADRPDMMHQEANALRLASGESGEILWTFGDPGSYAFACLIPGHYEGGMHGPLTVR</sequence>
<evidence type="ECO:0000256" key="5">
    <source>
        <dbReference type="SAM" id="MobiDB-lite"/>
    </source>
</evidence>
<evidence type="ECO:0000313" key="9">
    <source>
        <dbReference type="Proteomes" id="UP000240800"/>
    </source>
</evidence>
<feature type="signal peptide" evidence="6">
    <location>
        <begin position="1"/>
        <end position="19"/>
    </location>
</feature>
<keyword evidence="1" id="KW-0813">Transport</keyword>